<reference evidence="1 2" key="1">
    <citation type="submission" date="2015-06" db="EMBL/GenBank/DDBJ databases">
        <title>Draft genome assembly of filamentous brackish cyanobacterium Limnoraphis robusta strain CS-951.</title>
        <authorList>
            <person name="Willis A."/>
            <person name="Parks M."/>
            <person name="Burford M.A."/>
        </authorList>
    </citation>
    <scope>NUCLEOTIDE SEQUENCE [LARGE SCALE GENOMIC DNA]</scope>
    <source>
        <strain evidence="1 2">CS-951</strain>
    </source>
</reference>
<dbReference type="Proteomes" id="UP000033607">
    <property type="component" value="Unassembled WGS sequence"/>
</dbReference>
<dbReference type="Gene3D" id="2.160.20.80">
    <property type="entry name" value="E3 ubiquitin-protein ligase SopA"/>
    <property type="match status" value="2"/>
</dbReference>
<dbReference type="InterPro" id="IPR001646">
    <property type="entry name" value="5peptide_repeat"/>
</dbReference>
<dbReference type="EMBL" id="LATL02000307">
    <property type="protein sequence ID" value="KKD34615.2"/>
    <property type="molecule type" value="Genomic_DNA"/>
</dbReference>
<dbReference type="PANTHER" id="PTHR14136">
    <property type="entry name" value="BTB_POZ DOMAIN-CONTAINING PROTEIN KCTD9"/>
    <property type="match status" value="1"/>
</dbReference>
<protein>
    <recommendedName>
        <fullName evidence="3">Pentapeptide repeat-containing protein</fullName>
    </recommendedName>
</protein>
<name>A0A0F5Y8T2_9CYAN</name>
<dbReference type="RefSeq" id="WP_049561217.1">
    <property type="nucleotide sequence ID" value="NZ_LATL02000307.1"/>
</dbReference>
<dbReference type="Pfam" id="PF00805">
    <property type="entry name" value="Pentapeptide"/>
    <property type="match status" value="5"/>
</dbReference>
<gene>
    <name evidence="1" type="ORF">WN50_29845</name>
</gene>
<dbReference type="PANTHER" id="PTHR14136:SF17">
    <property type="entry name" value="BTB_POZ DOMAIN-CONTAINING PROTEIN KCTD9"/>
    <property type="match status" value="1"/>
</dbReference>
<sequence>MTNGCTSTNNCKTESYSDGYLSIADPEIDQEVIYQFFIQHIHQWEPEKVLDEFENIFIHLCCPESQSVEQGINRIVDSKQEVIFKNTLKRVCYILINNWYINRKHLFVQKLIALLEDRKEDDSIAISPNLHRLGNWLRNFFKSSEYEAIKNCALKSKQDWSHRYTSYLLVPEYINNEQNSKEQKEFARNLSKQLKDKYKFDLAMYVARSNSTTTILSEKRSNPTQLGDDVVQLIKKTISAQRVSSYTQQAKLFLRDTQNLNYAEFKKTLPQYLMLSGSDQFPINKVREKLNKKLDTLYTHYEPRMINKGLIIRTCNRLIETLTTEDNKTPSAIFTLLNSQGNPLTLVIILLKIVLICSSARTYLELCISKLIQQYQDHEEEQCQRLINFLEVLNLVFTIFTENLQFHLVRVKEEESTTLIANLDSCRLFCQSKGLDLRGTNLKGVNLSSLELRGADLRDSDLSEISLVKLDLRLANLSGTNLSGAILDQSRLLVANLTEADLSHASLVGTDLRRADLNKTNLTNANLTKATLDLANLRQAKLTHANLVNASLNAADLSYADLCGADLQNVNFRGANLTGVNLSYANLKGANLQDANLTGANLSGVNLSNTHLRQANFQQANLEAANLSRVDLTQANLSGANLRNANLSEANLRNANLSEANLNFAILRQVNFTRAVMTGAQICHADLTRSKLIEVDLSNANLTYAQIRHANLSKAKLFKTNLLGANLFGSNVTDAIVKGAKFGNNSGLSDDVLRYLKLRQ</sequence>
<evidence type="ECO:0008006" key="3">
    <source>
        <dbReference type="Google" id="ProtNLM"/>
    </source>
</evidence>
<organism evidence="1 2">
    <name type="scientific">Limnoraphis robusta CS-951</name>
    <dbReference type="NCBI Taxonomy" id="1637645"/>
    <lineage>
        <taxon>Bacteria</taxon>
        <taxon>Bacillati</taxon>
        <taxon>Cyanobacteriota</taxon>
        <taxon>Cyanophyceae</taxon>
        <taxon>Oscillatoriophycideae</taxon>
        <taxon>Oscillatoriales</taxon>
        <taxon>Sirenicapillariaceae</taxon>
        <taxon>Limnoraphis</taxon>
    </lineage>
</organism>
<accession>A0A0F5Y8T2</accession>
<dbReference type="PATRIC" id="fig|1637645.4.peg.6025"/>
<dbReference type="SUPFAM" id="SSF141571">
    <property type="entry name" value="Pentapeptide repeat-like"/>
    <property type="match status" value="3"/>
</dbReference>
<dbReference type="InterPro" id="IPR051082">
    <property type="entry name" value="Pentapeptide-BTB/POZ_domain"/>
</dbReference>
<evidence type="ECO:0000313" key="1">
    <source>
        <dbReference type="EMBL" id="KKD34615.2"/>
    </source>
</evidence>
<comment type="caution">
    <text evidence="1">The sequence shown here is derived from an EMBL/GenBank/DDBJ whole genome shotgun (WGS) entry which is preliminary data.</text>
</comment>
<dbReference type="OrthoDB" id="580965at2"/>
<evidence type="ECO:0000313" key="2">
    <source>
        <dbReference type="Proteomes" id="UP000033607"/>
    </source>
</evidence>
<proteinExistence type="predicted"/>
<dbReference type="AlphaFoldDB" id="A0A0F5Y8T2"/>